<evidence type="ECO:0000256" key="6">
    <source>
        <dbReference type="SAM" id="Coils"/>
    </source>
</evidence>
<reference evidence="10" key="2">
    <citation type="submission" date="2019-01" db="UniProtKB">
        <authorList>
            <consortium name="EnsemblPlants"/>
        </authorList>
    </citation>
    <scope>IDENTIFICATION</scope>
    <source>
        <strain evidence="10">cv. Heinz 1706</strain>
    </source>
</reference>
<proteinExistence type="inferred from homology"/>
<dbReference type="CDD" id="cd09864">
    <property type="entry name" value="PIN_Fcf1-like"/>
    <property type="match status" value="1"/>
</dbReference>
<feature type="coiled-coil region" evidence="6">
    <location>
        <begin position="373"/>
        <end position="535"/>
    </location>
</feature>
<keyword evidence="8" id="KW-0812">Transmembrane</keyword>
<evidence type="ECO:0000256" key="3">
    <source>
        <dbReference type="ARBA" id="ARBA00022552"/>
    </source>
</evidence>
<keyword evidence="11" id="KW-1185">Reference proteome</keyword>
<feature type="coiled-coil region" evidence="6">
    <location>
        <begin position="559"/>
        <end position="586"/>
    </location>
</feature>
<feature type="domain" description="PIN" evidence="9">
    <location>
        <begin position="65"/>
        <end position="164"/>
    </location>
</feature>
<feature type="region of interest" description="Disordered" evidence="7">
    <location>
        <begin position="746"/>
        <end position="845"/>
    </location>
</feature>
<feature type="compositionally biased region" description="Basic and acidic residues" evidence="7">
    <location>
        <begin position="800"/>
        <end position="821"/>
    </location>
</feature>
<feature type="region of interest" description="Disordered" evidence="7">
    <location>
        <begin position="674"/>
        <end position="696"/>
    </location>
</feature>
<evidence type="ECO:0000256" key="1">
    <source>
        <dbReference type="ARBA" id="ARBA00004604"/>
    </source>
</evidence>
<dbReference type="PANTHER" id="PTHR12416">
    <property type="entry name" value="RRNA-PROCESSING PROTEIN UTP23 HOMOLOG"/>
    <property type="match status" value="1"/>
</dbReference>
<keyword evidence="4" id="KW-0539">Nucleus</keyword>
<evidence type="ECO:0000256" key="8">
    <source>
        <dbReference type="SAM" id="Phobius"/>
    </source>
</evidence>
<dbReference type="GO" id="GO:0072699">
    <property type="term" value="P:protein localization to cortical microtubule cytoskeleton"/>
    <property type="evidence" value="ECO:0000318"/>
    <property type="project" value="GO_Central"/>
</dbReference>
<sequence>MGKAKKAPKFAVMKKMVTHKAIKEHKEAVLNPNKKDLTKEKLPRNVPYVSSALFFKYNTALGPPYLVLVDTNFINFSIQNKLDLEKGMMDCLYAKCTPCITDCVMAELEKLGQKYRVALRIAKDPRFERLPCTHKGTYADDCIVERVTQHKCYIVATCDRDLKRRIRKVPGVPIMYITQHKYSIERLPEATIGGELLSVLLAVIPQPQCLTANEYTKLIMVRDNRNIIRPVVFKIGVVLAISLGGIIYTIFRTKRIKTSKSNSSSPSYATGGQNFELTNDIDHASPATPSPSSRKSVSTASEKHEDLYISKHIIDNSIGVPSSSVIFNAERDGFFLPEFNELVKELALSTSKRDIETVMQHEDSPREYRIVEIVNHEQEIKSLKNTVKTLQERERILEIQLLEYYGLKEQETAIMELQNQLKINNVEAKIFGLKIESLTEDKMRLEAKVSDYGKAVCELEAAKVKIKQLKKKVRSEADHSKEHILALQEKVMKLHDQEKKNVEAESDVQLKLRRLEDLEIQTVELNKSNQSLRKENSDLAHRLESVQIIASSVLENEETEALKKETLQLKKQNEDLAKDVERLQADRCTDAEELVYLRWINACLRHELRNYQPDTGKTIARDLSKTLSPKSEEKAKQLILEYANKEESQGEREVNVSDLDSEWSSSQTSFLTDSVEFDETSTDNSSPCKTQSSSKKKVFSKLMRLLRGKGRPLSRSSSMDTVHTLEDNVAGHSSYSPGYIDSGANGLNIRSRTSSQGSSKQFLDLHSVSQGSRSGKLGENNNYQMNSRQNSDGGSSSGSRRLDSPQENTSKNEPEKAELLKYAKALKGSRSKMGFGRRSSSVSSF</sequence>
<keyword evidence="8" id="KW-1133">Transmembrane helix</keyword>
<reference evidence="10" key="1">
    <citation type="journal article" date="2012" name="Nature">
        <title>The tomato genome sequence provides insights into fleshy fruit evolution.</title>
        <authorList>
            <consortium name="Tomato Genome Consortium"/>
        </authorList>
    </citation>
    <scope>NUCLEOTIDE SEQUENCE [LARGE SCALE GENOMIC DNA]</scope>
    <source>
        <strain evidence="10">cv. Heinz 1706</strain>
    </source>
</reference>
<dbReference type="InParanoid" id="A0A3Q7FVV1"/>
<dbReference type="InterPro" id="IPR029060">
    <property type="entry name" value="PIN-like_dom_sf"/>
</dbReference>
<keyword evidence="8" id="KW-0472">Membrane</keyword>
<feature type="compositionally biased region" description="Low complexity" evidence="7">
    <location>
        <begin position="786"/>
        <end position="799"/>
    </location>
</feature>
<keyword evidence="2" id="KW-0690">Ribosome biogenesis</keyword>
<dbReference type="InterPro" id="IPR006984">
    <property type="entry name" value="Fcf1/UTP23"/>
</dbReference>
<evidence type="ECO:0000256" key="2">
    <source>
        <dbReference type="ARBA" id="ARBA00022517"/>
    </source>
</evidence>
<dbReference type="Proteomes" id="UP000004994">
    <property type="component" value="Chromosome 3"/>
</dbReference>
<feature type="compositionally biased region" description="Polar residues" evidence="7">
    <location>
        <begin position="682"/>
        <end position="693"/>
    </location>
</feature>
<feature type="compositionally biased region" description="Polar residues" evidence="7">
    <location>
        <begin position="748"/>
        <end position="785"/>
    </location>
</feature>
<dbReference type="GO" id="GO:0032040">
    <property type="term" value="C:small-subunit processome"/>
    <property type="evidence" value="ECO:0007669"/>
    <property type="project" value="InterPro"/>
</dbReference>
<keyword evidence="3" id="KW-0698">rRNA processing</keyword>
<dbReference type="InterPro" id="IPR002716">
    <property type="entry name" value="PIN_dom"/>
</dbReference>
<dbReference type="AlphaFoldDB" id="A0A3Q7FVV1"/>
<dbReference type="Gramene" id="Solyc03g121140.3.1">
    <property type="protein sequence ID" value="Solyc03g121140.3.1"/>
    <property type="gene ID" value="Solyc03g121140.3"/>
</dbReference>
<comment type="subcellular location">
    <subcellularLocation>
        <location evidence="1">Nucleus</location>
        <location evidence="1">Nucleolus</location>
    </subcellularLocation>
</comment>
<dbReference type="Pfam" id="PF04900">
    <property type="entry name" value="Fcf1"/>
    <property type="match status" value="1"/>
</dbReference>
<evidence type="ECO:0000256" key="5">
    <source>
        <dbReference type="ARBA" id="ARBA00024026"/>
    </source>
</evidence>
<feature type="compositionally biased region" description="Polar residues" evidence="7">
    <location>
        <begin position="290"/>
        <end position="300"/>
    </location>
</feature>
<comment type="similarity">
    <text evidence="5">Belongs to the UTP23/FCF1 family. FCF1 subfamily.</text>
</comment>
<evidence type="ECO:0000259" key="9">
    <source>
        <dbReference type="SMART" id="SM00670"/>
    </source>
</evidence>
<feature type="transmembrane region" description="Helical" evidence="8">
    <location>
        <begin position="231"/>
        <end position="251"/>
    </location>
</feature>
<dbReference type="STRING" id="4081.A0A3Q7FVV1"/>
<evidence type="ECO:0000313" key="10">
    <source>
        <dbReference type="EnsemblPlants" id="Solyc03g121140.3.1"/>
    </source>
</evidence>
<evidence type="ECO:0000256" key="7">
    <source>
        <dbReference type="SAM" id="MobiDB-lite"/>
    </source>
</evidence>
<dbReference type="PaxDb" id="4081-Solyc03g121140.2.1"/>
<organism evidence="10">
    <name type="scientific">Solanum lycopersicum</name>
    <name type="common">Tomato</name>
    <name type="synonym">Lycopersicon esculentum</name>
    <dbReference type="NCBI Taxonomy" id="4081"/>
    <lineage>
        <taxon>Eukaryota</taxon>
        <taxon>Viridiplantae</taxon>
        <taxon>Streptophyta</taxon>
        <taxon>Embryophyta</taxon>
        <taxon>Tracheophyta</taxon>
        <taxon>Spermatophyta</taxon>
        <taxon>Magnoliopsida</taxon>
        <taxon>eudicotyledons</taxon>
        <taxon>Gunneridae</taxon>
        <taxon>Pentapetalae</taxon>
        <taxon>asterids</taxon>
        <taxon>lamiids</taxon>
        <taxon>Solanales</taxon>
        <taxon>Solanaceae</taxon>
        <taxon>Solanoideae</taxon>
        <taxon>Solaneae</taxon>
        <taxon>Solanum</taxon>
        <taxon>Solanum subgen. Lycopersicon</taxon>
    </lineage>
</organism>
<name>A0A3Q7FVV1_SOLLC</name>
<dbReference type="Gene3D" id="3.40.50.1010">
    <property type="entry name" value="5'-nuclease"/>
    <property type="match status" value="1"/>
</dbReference>
<dbReference type="SMART" id="SM00670">
    <property type="entry name" value="PINc"/>
    <property type="match status" value="1"/>
</dbReference>
<dbReference type="GO" id="GO:0055028">
    <property type="term" value="C:cortical microtubule"/>
    <property type="evidence" value="ECO:0000318"/>
    <property type="project" value="GO_Central"/>
</dbReference>
<keyword evidence="6" id="KW-0175">Coiled coil</keyword>
<evidence type="ECO:0000256" key="4">
    <source>
        <dbReference type="ARBA" id="ARBA00023242"/>
    </source>
</evidence>
<dbReference type="InterPro" id="IPR037503">
    <property type="entry name" value="Fcf1_PIN"/>
</dbReference>
<accession>A0A3Q7FVV1</accession>
<dbReference type="SUPFAM" id="SSF88723">
    <property type="entry name" value="PIN domain-like"/>
    <property type="match status" value="1"/>
</dbReference>
<evidence type="ECO:0000313" key="11">
    <source>
        <dbReference type="Proteomes" id="UP000004994"/>
    </source>
</evidence>
<dbReference type="GO" id="GO:0042274">
    <property type="term" value="P:ribosomal small subunit biogenesis"/>
    <property type="evidence" value="ECO:0007669"/>
    <property type="project" value="UniProtKB-ARBA"/>
</dbReference>
<dbReference type="FunCoup" id="A0A3Q7FVV1">
    <property type="interactions" value="166"/>
</dbReference>
<dbReference type="FunFam" id="3.40.50.1010:FF:000004">
    <property type="entry name" value="rRNA-processing protein FCF1 homolog"/>
    <property type="match status" value="1"/>
</dbReference>
<dbReference type="OMA" id="PRMNVET"/>
<dbReference type="GO" id="GO:0006364">
    <property type="term" value="P:rRNA processing"/>
    <property type="evidence" value="ECO:0007669"/>
    <property type="project" value="UniProtKB-KW"/>
</dbReference>
<protein>
    <recommendedName>
        <fullName evidence="9">PIN domain-containing protein</fullName>
    </recommendedName>
</protein>
<dbReference type="EnsemblPlants" id="Solyc03g121140.3.1">
    <property type="protein sequence ID" value="Solyc03g121140.3.1"/>
    <property type="gene ID" value="Solyc03g121140.3"/>
</dbReference>
<feature type="region of interest" description="Disordered" evidence="7">
    <location>
        <begin position="279"/>
        <end position="301"/>
    </location>
</feature>